<dbReference type="SUPFAM" id="SSF57603">
    <property type="entry name" value="FnI-like domain"/>
    <property type="match status" value="1"/>
</dbReference>
<dbReference type="Pfam" id="PF23244">
    <property type="entry name" value="VWF"/>
    <property type="match status" value="1"/>
</dbReference>
<dbReference type="InterPro" id="IPR036084">
    <property type="entry name" value="Ser_inhib-like_sf"/>
</dbReference>
<feature type="domain" description="VWFC" evidence="16">
    <location>
        <begin position="2464"/>
        <end position="2530"/>
    </location>
</feature>
<evidence type="ECO:0000259" key="15">
    <source>
        <dbReference type="PROSITE" id="PS01225"/>
    </source>
</evidence>
<dbReference type="Gene3D" id="3.40.50.410">
    <property type="entry name" value="von Willebrand factor, type A domain"/>
    <property type="match status" value="3"/>
</dbReference>
<dbReference type="PROSITE" id="PS01208">
    <property type="entry name" value="VWFC_1"/>
    <property type="match status" value="3"/>
</dbReference>
<dbReference type="SMART" id="SM00214">
    <property type="entry name" value="VWC"/>
    <property type="match status" value="6"/>
</dbReference>
<dbReference type="InterPro" id="IPR006207">
    <property type="entry name" value="Cys_knot_C"/>
</dbReference>
<keyword evidence="14" id="KW-0732">Signal</keyword>
<feature type="domain" description="VWFD" evidence="18">
    <location>
        <begin position="870"/>
        <end position="1037"/>
    </location>
</feature>
<dbReference type="Pfam" id="PF08742">
    <property type="entry name" value="C8"/>
    <property type="match status" value="4"/>
</dbReference>
<dbReference type="Pfam" id="PF00093">
    <property type="entry name" value="VWC"/>
    <property type="match status" value="1"/>
</dbReference>
<dbReference type="SMART" id="SM00215">
    <property type="entry name" value="VWC_out"/>
    <property type="match status" value="3"/>
</dbReference>
<evidence type="ECO:0000259" key="16">
    <source>
        <dbReference type="PROSITE" id="PS50184"/>
    </source>
</evidence>
<feature type="domain" description="CTCK" evidence="15">
    <location>
        <begin position="2766"/>
        <end position="2854"/>
    </location>
</feature>
<feature type="domain" description="VWFA" evidence="17">
    <location>
        <begin position="1512"/>
        <end position="1679"/>
    </location>
</feature>
<feature type="domain" description="VWFA" evidence="17">
    <location>
        <begin position="1722"/>
        <end position="1903"/>
    </location>
</feature>
<evidence type="ECO:0000256" key="4">
    <source>
        <dbReference type="ARBA" id="ARBA00022530"/>
    </source>
</evidence>
<evidence type="ECO:0000256" key="1">
    <source>
        <dbReference type="ARBA" id="ARBA00004498"/>
    </source>
</evidence>
<dbReference type="Gene3D" id="2.10.25.10">
    <property type="entry name" value="Laminin"/>
    <property type="match status" value="4"/>
</dbReference>
<evidence type="ECO:0000256" key="3">
    <source>
        <dbReference type="ARBA" id="ARBA00022525"/>
    </source>
</evidence>
<dbReference type="InterPro" id="IPR050780">
    <property type="entry name" value="Mucin_vWF_Thrombospondin_sf"/>
</dbReference>
<sequence length="2855" mass="315517">MEPKMNYRKLLTIAALAILTHGSSKNRNVEGKAESTMTARCSLFGDDHIRTFDGTFYDFPGDCSYMLAGDCQKRTFSLLGDYQNGRKKSITMYLSEYFELRLFLDGTAMQGEKRISMPYASNGIFLENEAGYYKLSSSEHGFAVRIDISGNVQIVLSDKHFNKTCGLCGNFNTFADDDFVTQEDILALDSYDFANSWALHGGEKRCRRVLPPNQTCNISSEAVDKDLMGRCQILKTASPFRKCHHHVDPSPFISLCEDDMCKCADKMDCHCSTFLEYARRCTQQGVIVSGWPAESICKPQCPAGMEYNECVSPCAKTCQSLDINEMCQEHCFDGCSCPEGKVLDGDKCVEVSKCSCIHSGKRFAPGSTIDQDCNTCVCRHGQWVCGNEDCPGECFVTGQSHFKSFDNKHFTFSGICQYLLAKDSKDNTFSVVIETMQCADDPDAVCTRSVSVRLLDLQNTTIKMKHGGGVALNGQDIQIPLNQGFLRIHTTVMSAIRLSYREDLQIDWDGHGNFMLKLSPLYAGTTVGLCGNYNGNQGDDFLTPSGLVEALVQDFGNSWKLNGDCSDLLKQDTDPCSLNPKRARFAEDVCSSLMSAKFQPCHQSVNPLPYLKNCHYDACSCSDGKECVCSAVSTYAMACARKGVVIDWRGPELCSIKCAEGQVYEQCGTPCNRTCRSLAVPEVDCNDVCMEGCYCPPGLFTNEHGECVPKSQCSCYYDGELFQPDDVFANHYTMCYCENGLMHCSSNDVPGAYFPDAFFDQPSHRVKRSLTCRPPMSKFVCPANNPRAEGIECAKTCQNYDLECVSHGCISGCMCPAGRVRHKNKCIVLEKCPCFHNGNEYKQGESVKIDCNTCKCRNRKWECTENICDGTCTVIGLAHYLTFDGLSYMFPGDCQYVMVQDYCNDMSGTFRILVGNEGCGFSGDKCSKRVTILYGNGEIELFNSKVNIKKPLRDDTDLEVLKSGRYYILLLGKKITVTWDMAMRISVTLKENYRDLVCGLCGNFDGVQNNDLVSSNNQLEVDPRDFGNSWKVNTQCADATKVAFGSTPSACSDNILKQVMVENSCNILTGDTFKECARLVNPEPYWEICSYDTCSCESIGDCACFCDSIAAYAHVCAQNGVIVHWRSSSLCPISCEEKNEPKLDSICEWRYNSCAPACPVTCQHPEPMDCPLKCLEGCHAYCQPGKILNEASQTCVDPSECPVCHVDGRKIAHGKRIVLNRDDLARCQSCHCEGNHLQCKPCQREELTTAESILPSTATTPVPTDFMEPPDEGQYDCSKMMDLVFLVDGTSKLSEDEFETVKSFIISLIKKLHVSQKKIRLSVVQYDTGSTMYFGLQDKKRADELISIVQGMEYKGSPNAFINEILKYAAIYVFRKAPRQNAARIALLLTASKSKRNINPIISLLTREKVTVIPVALGPDVGMEEINLIKSRLSGNKAFLLENADDLMDHRDEIVHYLCDLVPDVPINTGKATTKRPNIAAVTLPPVGHGPVATTTSPAHLTSSTLHTNVVDIVFVIESSENVTEENFNKSKLFIENVIEKMDISEETIHITLIQYSYTVTVEYSFTEKQSKQDIIERVREIKYQGGNATNTGQALRYVTEHSFATNSGSREQVPHLVYMVISNPATDVITQTPEDINIIPIGVSSNVNITELTMISTSQTPIVIPDYNDLIVRVPDLVIDNCCSGKQPSTAIMTVTTLTSTTQSSPITTQPATGPCSKPMDVLFILDGSANVKVSQFEDMKTFVKAFVKKADIGVNSSQVSVMQYGRANTLEISWKASQTQEDLLNAIDRIPLREEGPSKIGEAVLFAVQNAMSEAHGGRPGASKIAVIVVTDKSLDAVQTAAQTANINRVSVFPIGIGSRYDEGELQLLAGHSATQKIIKLPRVEDLPTMVTLSSAFVNNLCREYNRVCLDEDGNEKQPGDKWTLSDKCHSVTCLPGGHTVLESHKVNCEKIPKPTCHNNLPAIKIEETCGCRWTCPCMCMGSSTRHIVTFDGLDFKLIGNCSYVLFSDKEKGLEAILHSGSCTMAPKQNCMKSIEITYGKETIQLTDDMRIEVNKGEELFLPKESNFEFTIYGAIMHEVRIANLGFGLTFTPRNNEFTLQINPRFFASKAYGLCGVCDQVSSNDFMLTDGTVTKDSSRFITVWTKEDSMGRKCETVPDDGCTKPISSSCKILLSPIFENCHKIIPPSSYFALCEETSCHGQDMCEIVAAYSHICRINGICVDWRTPQFCAITCPSSMVYDHCRTSCTKHCGNDTSDVPCSGSPTEGCFCPEGEVIFNGQCANEDVCSQCVDEDGVQHQHLDTWIPSREPCMFCMCLDNRTINCTTRPCPTVKPAACGPCEVARLKRESDQCCPEYECVCDLISCDLPPVPVCEDGLVPVLNNPGECKPNYACACKKEDCKQKMAPSCPAHRTLTVKKTQCCDEYECACSCTNSTVNCPAGYLSTSLTNDCGCTWTTCAPDKVCVHQKIVYPVGSSWEEGCTKCTCTDMEDAVTGLRISECTQKVCDKDCPQGSTYIKKNDECCGQCKKSACEENVVPRGRGDINLMKPKIIWHVVGDMWHSIYDPCVVHECIQVNDDVFAVQKNVSCTHLDTHRCPVGFELQCNNGTGCCPSCQCEPVNGCILNGTIIGGGETLMIDQCTICQCSIEKDKMMKFKLMCGTTTCEPCPENYRPEKINGSCCGRCVPTVCAIRLKDGRKVNLKPGETIQDGCDSNYCKVNERGEFTWEKKTTGCPPFDREKCLADGGTVKQIENTCCQTCEEPECKQTTGVLKYVKVDDCVTQNEVNIHYCEGKCTSKAIYSIESDRVEDQCICCSATQTEPMKVLLHCANSTVVEHEVLHAKQCECLSNKCTK</sequence>
<keyword evidence="7" id="KW-0677">Repeat</keyword>
<feature type="domain" description="VWFD" evidence="18">
    <location>
        <begin position="1980"/>
        <end position="2157"/>
    </location>
</feature>
<dbReference type="InterPro" id="IPR002919">
    <property type="entry name" value="TIL_dom"/>
</dbReference>
<keyword evidence="3" id="KW-0964">Secreted</keyword>
<protein>
    <recommendedName>
        <fullName evidence="2">von Willebrand factor</fullName>
    </recommendedName>
</protein>
<dbReference type="InterPro" id="IPR036465">
    <property type="entry name" value="vWFA_dom_sf"/>
</dbReference>
<dbReference type="GO" id="GO:0031589">
    <property type="term" value="P:cell-substrate adhesion"/>
    <property type="evidence" value="ECO:0007669"/>
    <property type="project" value="TreeGrafter"/>
</dbReference>
<proteinExistence type="predicted"/>
<feature type="disulfide bond" evidence="13">
    <location>
        <begin position="2796"/>
        <end position="2848"/>
    </location>
</feature>
<comment type="subcellular location">
    <subcellularLocation>
        <location evidence="1">Secreted</location>
        <location evidence="1">Extracellular space</location>
        <location evidence="1">Extracellular matrix</location>
    </subcellularLocation>
</comment>
<keyword evidence="11" id="KW-0325">Glycoprotein</keyword>
<reference evidence="19" key="1">
    <citation type="journal article" date="2022" name="bioRxiv">
        <title>Sequencing and chromosome-scale assembly of the giantPleurodeles waltlgenome.</title>
        <authorList>
            <person name="Brown T."/>
            <person name="Elewa A."/>
            <person name="Iarovenko S."/>
            <person name="Subramanian E."/>
            <person name="Araus A.J."/>
            <person name="Petzold A."/>
            <person name="Susuki M."/>
            <person name="Suzuki K.-i.T."/>
            <person name="Hayashi T."/>
            <person name="Toyoda A."/>
            <person name="Oliveira C."/>
            <person name="Osipova E."/>
            <person name="Leigh N.D."/>
            <person name="Simon A."/>
            <person name="Yun M.H."/>
        </authorList>
    </citation>
    <scope>NUCLEOTIDE SEQUENCE</scope>
    <source>
        <strain evidence="19">20211129_DDA</strain>
        <tissue evidence="19">Liver</tissue>
    </source>
</reference>
<dbReference type="PANTHER" id="PTHR11339">
    <property type="entry name" value="EXTRACELLULAR MATRIX GLYCOPROTEIN RELATED"/>
    <property type="match status" value="1"/>
</dbReference>
<dbReference type="SMART" id="SM00216">
    <property type="entry name" value="VWD"/>
    <property type="match status" value="4"/>
</dbReference>
<evidence type="ECO:0000256" key="10">
    <source>
        <dbReference type="ARBA" id="ARBA00023157"/>
    </source>
</evidence>
<comment type="caution">
    <text evidence="19">The sequence shown here is derived from an EMBL/GenBank/DDBJ whole genome shotgun (WGS) entry which is preliminary data.</text>
</comment>
<dbReference type="InterPro" id="IPR002035">
    <property type="entry name" value="VWF_A"/>
</dbReference>
<keyword evidence="8" id="KW-0130">Cell adhesion</keyword>
<evidence type="ECO:0000256" key="5">
    <source>
        <dbReference type="ARBA" id="ARBA00022685"/>
    </source>
</evidence>
<comment type="subunit">
    <text evidence="12">Multimeric. Interacts with F8.</text>
</comment>
<dbReference type="Pfam" id="PF00094">
    <property type="entry name" value="VWD"/>
    <property type="match status" value="4"/>
</dbReference>
<dbReference type="GO" id="GO:0031012">
    <property type="term" value="C:extracellular matrix"/>
    <property type="evidence" value="ECO:0007669"/>
    <property type="project" value="TreeGrafter"/>
</dbReference>
<dbReference type="Pfam" id="PF01826">
    <property type="entry name" value="TIL"/>
    <property type="match status" value="2"/>
</dbReference>
<feature type="domain" description="VWFA" evidence="17">
    <location>
        <begin position="1282"/>
        <end position="1454"/>
    </location>
</feature>
<name>A0AAV7SM04_PLEWA</name>
<dbReference type="SMART" id="SM00832">
    <property type="entry name" value="C8"/>
    <property type="match status" value="4"/>
</dbReference>
<dbReference type="PRINTS" id="PR00453">
    <property type="entry name" value="VWFADOMAIN"/>
</dbReference>
<feature type="disulfide bond" evidence="13">
    <location>
        <begin position="2792"/>
        <end position="2846"/>
    </location>
</feature>
<evidence type="ECO:0000259" key="18">
    <source>
        <dbReference type="PROSITE" id="PS51233"/>
    </source>
</evidence>
<evidence type="ECO:0000313" key="20">
    <source>
        <dbReference type="Proteomes" id="UP001066276"/>
    </source>
</evidence>
<dbReference type="CDD" id="cd19941">
    <property type="entry name" value="TIL"/>
    <property type="match status" value="5"/>
</dbReference>
<keyword evidence="4" id="KW-0272">Extracellular matrix</keyword>
<dbReference type="CDD" id="cd01450">
    <property type="entry name" value="vWFA_subfamily_ECM"/>
    <property type="match status" value="3"/>
</dbReference>
<evidence type="ECO:0000259" key="17">
    <source>
        <dbReference type="PROSITE" id="PS50234"/>
    </source>
</evidence>
<dbReference type="SUPFAM" id="SSF53300">
    <property type="entry name" value="vWA-like"/>
    <property type="match status" value="3"/>
</dbReference>
<evidence type="ECO:0000256" key="11">
    <source>
        <dbReference type="ARBA" id="ARBA00023180"/>
    </source>
</evidence>
<dbReference type="InterPro" id="IPR001007">
    <property type="entry name" value="VWF_dom"/>
</dbReference>
<dbReference type="SMART" id="SM00327">
    <property type="entry name" value="VWA"/>
    <property type="match status" value="3"/>
</dbReference>
<dbReference type="InterPro" id="IPR014853">
    <property type="entry name" value="VWF/SSPO/ZAN-like_Cys-rich_dom"/>
</dbReference>
<dbReference type="PROSITE" id="PS50184">
    <property type="entry name" value="VWFC_2"/>
    <property type="match status" value="3"/>
</dbReference>
<dbReference type="FunFam" id="2.10.25.10:FF:000674">
    <property type="entry name" value="Mucin-2"/>
    <property type="match status" value="1"/>
</dbReference>
<dbReference type="EMBL" id="JANPWB010000008">
    <property type="protein sequence ID" value="KAJ1165139.1"/>
    <property type="molecule type" value="Genomic_DNA"/>
</dbReference>
<feature type="domain" description="VWFD" evidence="18">
    <location>
        <begin position="392"/>
        <end position="566"/>
    </location>
</feature>
<keyword evidence="9" id="KW-0094">Blood coagulation</keyword>
<evidence type="ECO:0000256" key="7">
    <source>
        <dbReference type="ARBA" id="ARBA00022737"/>
    </source>
</evidence>
<dbReference type="FunFam" id="2.10.25.10:FF:000055">
    <property type="entry name" value="alpha-tectorin isoform X1"/>
    <property type="match status" value="1"/>
</dbReference>
<dbReference type="InterPro" id="IPR001846">
    <property type="entry name" value="VWF_type-D"/>
</dbReference>
<dbReference type="SMART" id="SM00041">
    <property type="entry name" value="CT"/>
    <property type="match status" value="1"/>
</dbReference>
<keyword evidence="6" id="KW-0356">Hemostasis</keyword>
<dbReference type="GO" id="GO:0005615">
    <property type="term" value="C:extracellular space"/>
    <property type="evidence" value="ECO:0007669"/>
    <property type="project" value="TreeGrafter"/>
</dbReference>
<evidence type="ECO:0000256" key="6">
    <source>
        <dbReference type="ARBA" id="ARBA00022696"/>
    </source>
</evidence>
<evidence type="ECO:0000256" key="2">
    <source>
        <dbReference type="ARBA" id="ARBA00016619"/>
    </source>
</evidence>
<evidence type="ECO:0000256" key="8">
    <source>
        <dbReference type="ARBA" id="ARBA00022889"/>
    </source>
</evidence>
<dbReference type="PROSITE" id="PS51233">
    <property type="entry name" value="VWFD"/>
    <property type="match status" value="4"/>
</dbReference>
<keyword evidence="20" id="KW-1185">Reference proteome</keyword>
<dbReference type="Pfam" id="PF00092">
    <property type="entry name" value="VWA"/>
    <property type="match status" value="3"/>
</dbReference>
<keyword evidence="5" id="KW-0165">Cleavage on pair of basic residues</keyword>
<dbReference type="Pfam" id="PF25962">
    <property type="entry name" value="TIL_OTOGL_Mucin"/>
    <property type="match status" value="1"/>
</dbReference>
<dbReference type="GO" id="GO:0007596">
    <property type="term" value="P:blood coagulation"/>
    <property type="evidence" value="ECO:0007669"/>
    <property type="project" value="TreeGrafter"/>
</dbReference>
<feature type="domain" description="VWFC" evidence="16">
    <location>
        <begin position="2622"/>
        <end position="2687"/>
    </location>
</feature>
<dbReference type="InterPro" id="IPR058753">
    <property type="entry name" value="TIL_OTOGL_Mucin"/>
</dbReference>
<feature type="signal peptide" evidence="14">
    <location>
        <begin position="1"/>
        <end position="22"/>
    </location>
</feature>
<feature type="domain" description="VWFD" evidence="18">
    <location>
        <begin position="39"/>
        <end position="207"/>
    </location>
</feature>
<dbReference type="PROSITE" id="PS50234">
    <property type="entry name" value="VWFA"/>
    <property type="match status" value="3"/>
</dbReference>
<gene>
    <name evidence="19" type="ORF">NDU88_005568</name>
</gene>
<feature type="chain" id="PRO_5043686865" description="von Willebrand factor" evidence="14">
    <location>
        <begin position="23"/>
        <end position="2855"/>
    </location>
</feature>
<evidence type="ECO:0000256" key="13">
    <source>
        <dbReference type="PROSITE-ProRule" id="PRU00039"/>
    </source>
</evidence>
<evidence type="ECO:0000313" key="19">
    <source>
        <dbReference type="EMBL" id="KAJ1165139.1"/>
    </source>
</evidence>
<feature type="disulfide bond" evidence="13">
    <location>
        <begin position="2781"/>
        <end position="2830"/>
    </location>
</feature>
<dbReference type="Proteomes" id="UP001066276">
    <property type="component" value="Chromosome 4_2"/>
</dbReference>
<evidence type="ECO:0000256" key="14">
    <source>
        <dbReference type="SAM" id="SignalP"/>
    </source>
</evidence>
<evidence type="ECO:0000256" key="9">
    <source>
        <dbReference type="ARBA" id="ARBA00023084"/>
    </source>
</evidence>
<dbReference type="PANTHER" id="PTHR11339:SF361">
    <property type="entry name" value="VON WILLEBRAND FACTOR"/>
    <property type="match status" value="1"/>
</dbReference>
<accession>A0AAV7SM04</accession>
<feature type="domain" description="VWFC" evidence="16">
    <location>
        <begin position="2290"/>
        <end position="2363"/>
    </location>
</feature>
<dbReference type="PROSITE" id="PS01225">
    <property type="entry name" value="CTCK_2"/>
    <property type="match status" value="1"/>
</dbReference>
<organism evidence="19 20">
    <name type="scientific">Pleurodeles waltl</name>
    <name type="common">Iberian ribbed newt</name>
    <dbReference type="NCBI Taxonomy" id="8319"/>
    <lineage>
        <taxon>Eukaryota</taxon>
        <taxon>Metazoa</taxon>
        <taxon>Chordata</taxon>
        <taxon>Craniata</taxon>
        <taxon>Vertebrata</taxon>
        <taxon>Euteleostomi</taxon>
        <taxon>Amphibia</taxon>
        <taxon>Batrachia</taxon>
        <taxon>Caudata</taxon>
        <taxon>Salamandroidea</taxon>
        <taxon>Salamandridae</taxon>
        <taxon>Pleurodelinae</taxon>
        <taxon>Pleurodeles</taxon>
    </lineage>
</organism>
<dbReference type="FunFam" id="2.10.25.10:FF:000284">
    <property type="entry name" value="von Willebrand factor"/>
    <property type="match status" value="1"/>
</dbReference>
<feature type="disulfide bond" evidence="13">
    <location>
        <begin position="2766"/>
        <end position="2816"/>
    </location>
</feature>
<evidence type="ECO:0000256" key="12">
    <source>
        <dbReference type="ARBA" id="ARBA00025858"/>
    </source>
</evidence>
<dbReference type="SUPFAM" id="SSF57567">
    <property type="entry name" value="Serine protease inhibitors"/>
    <property type="match status" value="5"/>
</dbReference>
<keyword evidence="10 13" id="KW-1015">Disulfide bond</keyword>